<evidence type="ECO:0000256" key="5">
    <source>
        <dbReference type="ARBA" id="ARBA00022519"/>
    </source>
</evidence>
<feature type="domain" description="TonB C-terminal" evidence="12">
    <location>
        <begin position="173"/>
        <end position="244"/>
    </location>
</feature>
<dbReference type="PANTHER" id="PTHR33446">
    <property type="entry name" value="PROTEIN TONB-RELATED"/>
    <property type="match status" value="1"/>
</dbReference>
<dbReference type="Pfam" id="PF03544">
    <property type="entry name" value="TonB_C"/>
    <property type="match status" value="1"/>
</dbReference>
<evidence type="ECO:0000256" key="9">
    <source>
        <dbReference type="ARBA" id="ARBA00023136"/>
    </source>
</evidence>
<protein>
    <submittedName>
        <fullName evidence="13">Energy transducer TonB</fullName>
    </submittedName>
</protein>
<dbReference type="InterPro" id="IPR037682">
    <property type="entry name" value="TonB_C"/>
</dbReference>
<evidence type="ECO:0000259" key="12">
    <source>
        <dbReference type="Pfam" id="PF03544"/>
    </source>
</evidence>
<keyword evidence="7" id="KW-0653">Protein transport</keyword>
<keyword evidence="8 11" id="KW-1133">Transmembrane helix</keyword>
<name>A0ABX7PB57_9BACT</name>
<dbReference type="SUPFAM" id="SSF74653">
    <property type="entry name" value="TolA/TonB C-terminal domain"/>
    <property type="match status" value="1"/>
</dbReference>
<evidence type="ECO:0000256" key="10">
    <source>
        <dbReference type="SAM" id="MobiDB-lite"/>
    </source>
</evidence>
<feature type="region of interest" description="Disordered" evidence="10">
    <location>
        <begin position="69"/>
        <end position="115"/>
    </location>
</feature>
<keyword evidence="14" id="KW-1185">Reference proteome</keyword>
<dbReference type="RefSeq" id="WP_206729162.1">
    <property type="nucleotide sequence ID" value="NZ_CP071090.1"/>
</dbReference>
<dbReference type="InterPro" id="IPR006260">
    <property type="entry name" value="TonB/TolA_C"/>
</dbReference>
<dbReference type="NCBIfam" id="TIGR01352">
    <property type="entry name" value="tonB_Cterm"/>
    <property type="match status" value="1"/>
</dbReference>
<keyword evidence="6 11" id="KW-0812">Transmembrane</keyword>
<evidence type="ECO:0000256" key="11">
    <source>
        <dbReference type="SAM" id="Phobius"/>
    </source>
</evidence>
<comment type="subcellular location">
    <subcellularLocation>
        <location evidence="1">Cell inner membrane</location>
        <topology evidence="1">Single-pass membrane protein</topology>
        <orientation evidence="1">Periplasmic side</orientation>
    </subcellularLocation>
</comment>
<evidence type="ECO:0000256" key="3">
    <source>
        <dbReference type="ARBA" id="ARBA00022448"/>
    </source>
</evidence>
<proteinExistence type="inferred from homology"/>
<dbReference type="Proteomes" id="UP000662747">
    <property type="component" value="Chromosome"/>
</dbReference>
<accession>A0ABX7PB57</accession>
<evidence type="ECO:0000256" key="4">
    <source>
        <dbReference type="ARBA" id="ARBA00022475"/>
    </source>
</evidence>
<dbReference type="EMBL" id="CP071090">
    <property type="protein sequence ID" value="QSQ27643.1"/>
    <property type="molecule type" value="Genomic_DNA"/>
</dbReference>
<dbReference type="InterPro" id="IPR051045">
    <property type="entry name" value="TonB-dependent_transducer"/>
</dbReference>
<keyword evidence="3" id="KW-0813">Transport</keyword>
<organism evidence="13 14">
    <name type="scientific">Pyxidicoccus parkwayensis</name>
    <dbReference type="NCBI Taxonomy" id="2813578"/>
    <lineage>
        <taxon>Bacteria</taxon>
        <taxon>Pseudomonadati</taxon>
        <taxon>Myxococcota</taxon>
        <taxon>Myxococcia</taxon>
        <taxon>Myxococcales</taxon>
        <taxon>Cystobacterineae</taxon>
        <taxon>Myxococcaceae</taxon>
        <taxon>Pyxidicoccus</taxon>
    </lineage>
</organism>
<evidence type="ECO:0000256" key="1">
    <source>
        <dbReference type="ARBA" id="ARBA00004383"/>
    </source>
</evidence>
<feature type="transmembrane region" description="Helical" evidence="11">
    <location>
        <begin position="12"/>
        <end position="35"/>
    </location>
</feature>
<feature type="compositionally biased region" description="Pro residues" evidence="10">
    <location>
        <begin position="90"/>
        <end position="108"/>
    </location>
</feature>
<evidence type="ECO:0000313" key="13">
    <source>
        <dbReference type="EMBL" id="QSQ27643.1"/>
    </source>
</evidence>
<dbReference type="PANTHER" id="PTHR33446:SF2">
    <property type="entry name" value="PROTEIN TONB"/>
    <property type="match status" value="1"/>
</dbReference>
<evidence type="ECO:0000256" key="6">
    <source>
        <dbReference type="ARBA" id="ARBA00022692"/>
    </source>
</evidence>
<reference evidence="13 14" key="1">
    <citation type="submission" date="2021-02" db="EMBL/GenBank/DDBJ databases">
        <title>De Novo genome assembly of isolated myxobacteria.</title>
        <authorList>
            <person name="Stevens D.C."/>
        </authorList>
    </citation>
    <scope>NUCLEOTIDE SEQUENCE [LARGE SCALE GENOMIC DNA]</scope>
    <source>
        <strain evidence="14">SCPEA02</strain>
    </source>
</reference>
<comment type="similarity">
    <text evidence="2">Belongs to the TonB family.</text>
</comment>
<keyword evidence="5" id="KW-0997">Cell inner membrane</keyword>
<evidence type="ECO:0000256" key="2">
    <source>
        <dbReference type="ARBA" id="ARBA00006555"/>
    </source>
</evidence>
<keyword evidence="4" id="KW-1003">Cell membrane</keyword>
<evidence type="ECO:0000313" key="14">
    <source>
        <dbReference type="Proteomes" id="UP000662747"/>
    </source>
</evidence>
<keyword evidence="9 11" id="KW-0472">Membrane</keyword>
<gene>
    <name evidence="13" type="ORF">JY651_23230</name>
</gene>
<sequence length="249" mass="26677">MFKSVTERQRAGRLGAGVWMSIGVHAALFAVVLFISARPPEAPPEPEIACPIFRVPSGPSVREVSLELAPQPRASAPQAQPRQRNRVPRTPRPLPTEPLPPEPTPAPSPGGNEERVLTGRIVGNLDDAPESPLPTGPLPTGLPPGLVGQAPVEEHIPFVGGMTPPVLLRGAPIEYTPQALQAGVEGTLVARCVITREGEMRDCRILKGMAHMDEAVLQALNTRHYSPVTFQGSPVSVTYNVTVRLKLPR</sequence>
<evidence type="ECO:0000256" key="7">
    <source>
        <dbReference type="ARBA" id="ARBA00022927"/>
    </source>
</evidence>
<feature type="compositionally biased region" description="Low complexity" evidence="10">
    <location>
        <begin position="69"/>
        <end position="82"/>
    </location>
</feature>
<dbReference type="Gene3D" id="3.30.1150.10">
    <property type="match status" value="1"/>
</dbReference>
<evidence type="ECO:0000256" key="8">
    <source>
        <dbReference type="ARBA" id="ARBA00022989"/>
    </source>
</evidence>